<dbReference type="InterPro" id="IPR011043">
    <property type="entry name" value="Gal_Oxase/kelch_b-propeller"/>
</dbReference>
<dbReference type="PANTHER" id="PTHR40124:SF1">
    <property type="entry name" value="DISAGGREGATASE RELATED REPEAT PROTEIN"/>
    <property type="match status" value="1"/>
</dbReference>
<dbReference type="Gene3D" id="2.60.120.970">
    <property type="match status" value="1"/>
</dbReference>
<evidence type="ECO:0000259" key="1">
    <source>
        <dbReference type="SMART" id="SM00060"/>
    </source>
</evidence>
<dbReference type="InterPro" id="IPR010671">
    <property type="entry name" value="Disaggr-rel_dom"/>
</dbReference>
<gene>
    <name evidence="2" type="ORF">GARC_1588</name>
</gene>
<sequence length="1406" mass="155431">MFSFNSLAQETDNVGWSELANTKLQTVCPENNFNGYDYNFNDKCSYVIKAWNSGALDKVKQHLYIWGGGHHDYYGNELYRINLQNQTILRITDPGLPADPNAIPAQSELAPFDGSQPNSRHTYGGMAFIDHANKIWALSGALAGRLSNSDQNTWIFDPQTNRWKIDQSTGDIPQNVYGIVSAYHTGNGKIYLHDRAALFSYNYDDNGGKYVKLKGSSSIGGGANAAIDPINNTMLVIGGGHNVMYELDEDRGYPRIELPTTLDGKYITGINAPGLTFDSRTQRYYAWSGDGRVYYMDEEREWHSLAIQGDPGPQIAAGTFGRFVYNPATDSFFLVNSMQENVYQLKIPTGGDNQAPSIVSSIQIEHPYPGKAKITWNASSDNFGVDGYEVYINGVLYKKTRNPELKIPSLNQGAEYTISIKAFDSFGNISPMGPVTTFEIPVIAALNNLGDCEIESQLSDRDDVVFCEGWESDTWYKDHEYLQDPIVNDPRLAKDSRVKNTKVINTGCVSGKCLQVNMNEGETSGLSLYWPLLNANQAPDNLYLRYYIKIGDDWTPEMCSSEGEVKGAGGKFPGIADFRTWADPVGQCGNGGARADGENCWSARAIYSACERDVCDSKPNAITRFGSYIYHTNQHDYTGDAAFWDQNDLGQSGKRNGSCESDPSNMDCGMGEEGIFEPGVWYQVEMQIQMNSEGEDDGIVRGWVNGKLSFQKNNMNFRLPGHDFLHNRLVWLGLYKGGVYGNCNDGKVYLDQMVVSTEAPVGGMTNTTVLPPDINLEVSQTTVNSGESIDIDWQTQNADTCTASGLWQGSLSLSGQARVQIDNAGNVRMDCTGQGGSVARQIAIKLPTTDEIPTHLPDTVVQKTAPKAPELISSSSQSIELKLPEIDTPGLAGYRIFLNNQPLTYTDRAYYTLPLTIAVDQYVFAIAGVYTDEFISPISPPLVVNIKIGTVKQTEYSLPPVADSMLNSSTYRNFGDAEDMQTSQISNGIIRFAFDRIPEGYEIEKAILQVTTVAEYGNGNLNVYAISKPWFEDSVTRDFVDNKSNAYWDNQNGDWLDKSLTIQGQQPFAQVYIEDDDIASAVELDITSLVHRWINGLSPNNGLVLTSDGAIFTIATKESLDGSQSPKLKVTLVKSTKPTGLEAQLNYYNSVELSWNYDGLDLDVFEVYLNGSKIAETKNSFFLHTSPSLGVINKYRVAARRVEKGLTPLSDEVELGIPAPSDDASTAYVALYSTADVELNRSTYKNQGGTQDLEVSTNSNVIIHFPVQQLAQGIEIEKAELELMTVAEYGNININIYAVGKSWGEYTATRDYAETNINKLWVEQLGDWIGIDGNFMSEKPFSETILYDDNTAGTVTIDITSLVNNWYHNEIQNYGLIIQGTDGAVKFASKESIEQSVIPVLKIYFK</sequence>
<evidence type="ECO:0000313" key="3">
    <source>
        <dbReference type="Proteomes" id="UP000006327"/>
    </source>
</evidence>
<dbReference type="InterPro" id="IPR015915">
    <property type="entry name" value="Kelch-typ_b-propeller"/>
</dbReference>
<dbReference type="SMART" id="SM00060">
    <property type="entry name" value="FN3"/>
    <property type="match status" value="1"/>
</dbReference>
<evidence type="ECO:0000313" key="2">
    <source>
        <dbReference type="EMBL" id="GAC18560.1"/>
    </source>
</evidence>
<dbReference type="Gene3D" id="2.120.10.80">
    <property type="entry name" value="Kelch-type beta propeller"/>
    <property type="match status" value="1"/>
</dbReference>
<dbReference type="STRING" id="493475.GARC_1588"/>
<dbReference type="SUPFAM" id="SSF49265">
    <property type="entry name" value="Fibronectin type III"/>
    <property type="match status" value="1"/>
</dbReference>
<dbReference type="CDD" id="cd00063">
    <property type="entry name" value="FN3"/>
    <property type="match status" value="1"/>
</dbReference>
<feature type="domain" description="Fibronectin type-III" evidence="1">
    <location>
        <begin position="356"/>
        <end position="429"/>
    </location>
</feature>
<name>K6Z550_9ALTE</name>
<dbReference type="SUPFAM" id="SSF75011">
    <property type="entry name" value="3-carboxy-cis,cis-mucoante lactonizing enzyme"/>
    <property type="match status" value="1"/>
</dbReference>
<dbReference type="Proteomes" id="UP000006327">
    <property type="component" value="Unassembled WGS sequence"/>
</dbReference>
<dbReference type="EMBL" id="BAEO01000018">
    <property type="protein sequence ID" value="GAC18560.1"/>
    <property type="molecule type" value="Genomic_DNA"/>
</dbReference>
<reference evidence="2 3" key="1">
    <citation type="journal article" date="2017" name="Antonie Van Leeuwenhoek">
        <title>Rhizobium rhizosphaerae sp. nov., a novel species isolated from rice rhizosphere.</title>
        <authorList>
            <person name="Zhao J.J."/>
            <person name="Zhang J."/>
            <person name="Zhang R.J."/>
            <person name="Zhang C.W."/>
            <person name="Yin H.Q."/>
            <person name="Zhang X.X."/>
        </authorList>
    </citation>
    <scope>NUCLEOTIDE SEQUENCE [LARGE SCALE GENOMIC DNA]</scope>
    <source>
        <strain evidence="2 3">BSs20135</strain>
    </source>
</reference>
<accession>K6Z550</accession>
<protein>
    <recommendedName>
        <fullName evidence="1">Fibronectin type-III domain-containing protein</fullName>
    </recommendedName>
</protein>
<proteinExistence type="predicted"/>
<dbReference type="PANTHER" id="PTHR40124">
    <property type="match status" value="1"/>
</dbReference>
<dbReference type="Pfam" id="PF06848">
    <property type="entry name" value="Disaggr_repeat"/>
    <property type="match status" value="1"/>
</dbReference>
<dbReference type="Gene3D" id="2.60.120.200">
    <property type="match status" value="1"/>
</dbReference>
<dbReference type="OrthoDB" id="6374704at2"/>
<comment type="caution">
    <text evidence="2">The sequence shown here is derived from an EMBL/GenBank/DDBJ whole genome shotgun (WGS) entry which is preliminary data.</text>
</comment>
<dbReference type="InterPro" id="IPR036116">
    <property type="entry name" value="FN3_sf"/>
</dbReference>
<dbReference type="InterPro" id="IPR003961">
    <property type="entry name" value="FN3_dom"/>
</dbReference>
<dbReference type="RefSeq" id="WP_007618507.1">
    <property type="nucleotide sequence ID" value="NZ_BAEO01000018.1"/>
</dbReference>
<dbReference type="NCBIfam" id="NF033679">
    <property type="entry name" value="DNRLRE_dom"/>
    <property type="match status" value="2"/>
</dbReference>
<dbReference type="Gene3D" id="2.60.40.10">
    <property type="entry name" value="Immunoglobulins"/>
    <property type="match status" value="1"/>
</dbReference>
<dbReference type="InterPro" id="IPR013783">
    <property type="entry name" value="Ig-like_fold"/>
</dbReference>
<keyword evidence="3" id="KW-1185">Reference proteome</keyword>
<organism evidence="2 3">
    <name type="scientific">Paraglaciecola arctica BSs20135</name>
    <dbReference type="NCBI Taxonomy" id="493475"/>
    <lineage>
        <taxon>Bacteria</taxon>
        <taxon>Pseudomonadati</taxon>
        <taxon>Pseudomonadota</taxon>
        <taxon>Gammaproteobacteria</taxon>
        <taxon>Alteromonadales</taxon>
        <taxon>Alteromonadaceae</taxon>
        <taxon>Paraglaciecola</taxon>
    </lineage>
</organism>
<dbReference type="SUPFAM" id="SSF50965">
    <property type="entry name" value="Galactose oxidase, central domain"/>
    <property type="match status" value="1"/>
</dbReference>
<dbReference type="eggNOG" id="COG5492">
    <property type="taxonomic scope" value="Bacteria"/>
</dbReference>